<dbReference type="HOGENOM" id="CLU_173462_0_0_1"/>
<gene>
    <name evidence="2" type="ORF">FIBRA_03891</name>
</gene>
<dbReference type="RefSeq" id="XP_012181106.1">
    <property type="nucleotide sequence ID" value="XM_012325716.1"/>
</dbReference>
<protein>
    <submittedName>
        <fullName evidence="2">Uncharacterized protein</fullName>
    </submittedName>
</protein>
<name>J4G6H9_9APHY</name>
<evidence type="ECO:0000313" key="3">
    <source>
        <dbReference type="Proteomes" id="UP000006352"/>
    </source>
</evidence>
<feature type="compositionally biased region" description="Low complexity" evidence="1">
    <location>
        <begin position="12"/>
        <end position="35"/>
    </location>
</feature>
<accession>J4G6H9</accession>
<feature type="compositionally biased region" description="Acidic residues" evidence="1">
    <location>
        <begin position="53"/>
        <end position="62"/>
    </location>
</feature>
<dbReference type="GeneID" id="24096734"/>
<keyword evidence="3" id="KW-1185">Reference proteome</keyword>
<sequence length="119" mass="13037">MKSCLKLPRPSPSASPASTSPSSSPSPLTASLPSLADRRKSVTFLPASPCEDGGSDGDDNDDDRLRVKEEVFYVDEWDRSPAETTRKLNYKDVLELMELRLALPRIGVGRRRSGSLESD</sequence>
<dbReference type="OrthoDB" id="2802795at2759"/>
<organism evidence="2 3">
    <name type="scientific">Fibroporia radiculosa</name>
    <dbReference type="NCBI Taxonomy" id="599839"/>
    <lineage>
        <taxon>Eukaryota</taxon>
        <taxon>Fungi</taxon>
        <taxon>Dikarya</taxon>
        <taxon>Basidiomycota</taxon>
        <taxon>Agaricomycotina</taxon>
        <taxon>Agaricomycetes</taxon>
        <taxon>Polyporales</taxon>
        <taxon>Fibroporiaceae</taxon>
        <taxon>Fibroporia</taxon>
    </lineage>
</organism>
<dbReference type="EMBL" id="HE797050">
    <property type="protein sequence ID" value="CCM01823.1"/>
    <property type="molecule type" value="Genomic_DNA"/>
</dbReference>
<evidence type="ECO:0000256" key="1">
    <source>
        <dbReference type="SAM" id="MobiDB-lite"/>
    </source>
</evidence>
<dbReference type="STRING" id="599839.J4G6H9"/>
<dbReference type="Proteomes" id="UP000006352">
    <property type="component" value="Unassembled WGS sequence"/>
</dbReference>
<proteinExistence type="predicted"/>
<evidence type="ECO:0000313" key="2">
    <source>
        <dbReference type="EMBL" id="CCM01823.1"/>
    </source>
</evidence>
<feature type="region of interest" description="Disordered" evidence="1">
    <location>
        <begin position="1"/>
        <end position="65"/>
    </location>
</feature>
<dbReference type="InParanoid" id="J4G6H9"/>
<reference evidence="2 3" key="1">
    <citation type="journal article" date="2012" name="Appl. Environ. Microbiol.">
        <title>Short-read sequencing for genomic analysis of the brown rot fungus Fibroporia radiculosa.</title>
        <authorList>
            <person name="Tang J.D."/>
            <person name="Perkins A.D."/>
            <person name="Sonstegard T.S."/>
            <person name="Schroeder S.G."/>
            <person name="Burgess S.C."/>
            <person name="Diehl S.V."/>
        </authorList>
    </citation>
    <scope>NUCLEOTIDE SEQUENCE [LARGE SCALE GENOMIC DNA]</scope>
    <source>
        <strain evidence="2 3">TFFH 294</strain>
    </source>
</reference>
<dbReference type="AlphaFoldDB" id="J4G6H9"/>